<feature type="domain" description="Sulfatase N-terminal" evidence="6">
    <location>
        <begin position="35"/>
        <end position="337"/>
    </location>
</feature>
<evidence type="ECO:0000259" key="6">
    <source>
        <dbReference type="Pfam" id="PF00884"/>
    </source>
</evidence>
<evidence type="ECO:0000256" key="1">
    <source>
        <dbReference type="ARBA" id="ARBA00008779"/>
    </source>
</evidence>
<keyword evidence="4" id="KW-0106">Calcium</keyword>
<protein>
    <submittedName>
        <fullName evidence="7">Arylsulfatase A</fullName>
    </submittedName>
</protein>
<dbReference type="GO" id="GO:0046872">
    <property type="term" value="F:metal ion binding"/>
    <property type="evidence" value="ECO:0007669"/>
    <property type="project" value="UniProtKB-KW"/>
</dbReference>
<accession>A0A1I0VZ75</accession>
<dbReference type="InterPro" id="IPR000917">
    <property type="entry name" value="Sulfatase_N"/>
</dbReference>
<dbReference type="AlphaFoldDB" id="A0A1I0VZ75"/>
<evidence type="ECO:0000256" key="2">
    <source>
        <dbReference type="ARBA" id="ARBA00022723"/>
    </source>
</evidence>
<gene>
    <name evidence="7" type="ORF">SAMN04489723_101467</name>
</gene>
<proteinExistence type="inferred from homology"/>
<dbReference type="PROSITE" id="PS00523">
    <property type="entry name" value="SULFATASE_1"/>
    <property type="match status" value="1"/>
</dbReference>
<reference evidence="7 8" key="1">
    <citation type="submission" date="2016-10" db="EMBL/GenBank/DDBJ databases">
        <authorList>
            <person name="de Groot N.N."/>
        </authorList>
    </citation>
    <scope>NUCLEOTIDE SEQUENCE [LARGE SCALE GENOMIC DNA]</scope>
    <source>
        <strain evidence="7 8">DSM 23399</strain>
    </source>
</reference>
<keyword evidence="5" id="KW-0732">Signal</keyword>
<dbReference type="Gene3D" id="3.40.720.10">
    <property type="entry name" value="Alkaline Phosphatase, subunit A"/>
    <property type="match status" value="1"/>
</dbReference>
<dbReference type="STRING" id="237018.SAMN04489723_101467"/>
<keyword evidence="8" id="KW-1185">Reference proteome</keyword>
<name>A0A1I0VZ75_9BACT</name>
<dbReference type="InterPro" id="IPR024607">
    <property type="entry name" value="Sulfatase_CS"/>
</dbReference>
<evidence type="ECO:0000256" key="4">
    <source>
        <dbReference type="ARBA" id="ARBA00022837"/>
    </source>
</evidence>
<dbReference type="GO" id="GO:0004065">
    <property type="term" value="F:arylsulfatase activity"/>
    <property type="evidence" value="ECO:0007669"/>
    <property type="project" value="TreeGrafter"/>
</dbReference>
<dbReference type="RefSeq" id="WP_092894548.1">
    <property type="nucleotide sequence ID" value="NZ_FOKK01000001.1"/>
</dbReference>
<evidence type="ECO:0000256" key="3">
    <source>
        <dbReference type="ARBA" id="ARBA00022801"/>
    </source>
</evidence>
<evidence type="ECO:0000313" key="7">
    <source>
        <dbReference type="EMBL" id="SFA81755.1"/>
    </source>
</evidence>
<dbReference type="PANTHER" id="PTHR42693">
    <property type="entry name" value="ARYLSULFATASE FAMILY MEMBER"/>
    <property type="match status" value="1"/>
</dbReference>
<organism evidence="7 8">
    <name type="scientific">Algoriphagus aquimarinus</name>
    <dbReference type="NCBI Taxonomy" id="237018"/>
    <lineage>
        <taxon>Bacteria</taxon>
        <taxon>Pseudomonadati</taxon>
        <taxon>Bacteroidota</taxon>
        <taxon>Cytophagia</taxon>
        <taxon>Cytophagales</taxon>
        <taxon>Cyclobacteriaceae</taxon>
        <taxon>Algoriphagus</taxon>
    </lineage>
</organism>
<keyword evidence="3" id="KW-0378">Hydrolase</keyword>
<sequence>MLKNILLLLLVCIISSCDASLQETAPLPIPSTSQPNIVFIIADDMGLDASPGYSVAGQKPNMPSIQNMINTGIVFTNVWSNPTCSPTRATILTGRYGFRTGVTEVGIDLPTTEVSLFKYLSEQTGDAYSNALIGKWHLSNSATHPSEMGVEYYAGFLRGAVQSYYDWDLTINGSTSISTEYATTKLTDLAIDWIAEQEKPWFLWLAYNAPHTPFHLPPSNLHSQGALPDDQASINSNPLPYYLAMLEAMDTEMGRLINSIPAEQRENTVFIFLGDNGTPRQVVQTYDRFHAKDAIYQGGINVPMVISGKNVSRIQATEDALINTTDLFATIAAIAGVEVSEINDSKSFKSLLEQANLPFRNYVFAERGEENTIRNLTHKYLLFEDGIEESYNLSADPFETNDLLKNLPLSNADQLILDELKSELKSIRN</sequence>
<evidence type="ECO:0000256" key="5">
    <source>
        <dbReference type="SAM" id="SignalP"/>
    </source>
</evidence>
<dbReference type="PANTHER" id="PTHR42693:SF53">
    <property type="entry name" value="ENDO-4-O-SULFATASE"/>
    <property type="match status" value="1"/>
</dbReference>
<evidence type="ECO:0000313" key="8">
    <source>
        <dbReference type="Proteomes" id="UP000198790"/>
    </source>
</evidence>
<dbReference type="Proteomes" id="UP000198790">
    <property type="component" value="Unassembled WGS sequence"/>
</dbReference>
<dbReference type="PROSITE" id="PS51257">
    <property type="entry name" value="PROKAR_LIPOPROTEIN"/>
    <property type="match status" value="1"/>
</dbReference>
<comment type="similarity">
    <text evidence="1">Belongs to the sulfatase family.</text>
</comment>
<keyword evidence="2" id="KW-0479">Metal-binding</keyword>
<dbReference type="InterPro" id="IPR017850">
    <property type="entry name" value="Alkaline_phosphatase_core_sf"/>
</dbReference>
<dbReference type="InterPro" id="IPR050738">
    <property type="entry name" value="Sulfatase"/>
</dbReference>
<dbReference type="Pfam" id="PF00884">
    <property type="entry name" value="Sulfatase"/>
    <property type="match status" value="1"/>
</dbReference>
<dbReference type="EMBL" id="FOKK01000001">
    <property type="protein sequence ID" value="SFA81755.1"/>
    <property type="molecule type" value="Genomic_DNA"/>
</dbReference>
<dbReference type="OrthoDB" id="976866at2"/>
<feature type="signal peptide" evidence="5">
    <location>
        <begin position="1"/>
        <end position="19"/>
    </location>
</feature>
<feature type="chain" id="PRO_5011692568" evidence="5">
    <location>
        <begin position="20"/>
        <end position="429"/>
    </location>
</feature>
<dbReference type="SUPFAM" id="SSF53649">
    <property type="entry name" value="Alkaline phosphatase-like"/>
    <property type="match status" value="1"/>
</dbReference>